<dbReference type="AlphaFoldDB" id="A0A7C4QPY0"/>
<name>A0A7C4QPY0_9PLAN</name>
<dbReference type="InterPro" id="IPR010869">
    <property type="entry name" value="DUF1501"/>
</dbReference>
<reference evidence="1" key="1">
    <citation type="journal article" date="2020" name="mSystems">
        <title>Genome- and Community-Level Interaction Insights into Carbon Utilization and Element Cycling Functions of Hydrothermarchaeota in Hydrothermal Sediment.</title>
        <authorList>
            <person name="Zhou Z."/>
            <person name="Liu Y."/>
            <person name="Xu W."/>
            <person name="Pan J."/>
            <person name="Luo Z.H."/>
            <person name="Li M."/>
        </authorList>
    </citation>
    <scope>NUCLEOTIDE SEQUENCE [LARGE SCALE GENOMIC DNA]</scope>
    <source>
        <strain evidence="1">SpSt-508</strain>
    </source>
</reference>
<protein>
    <submittedName>
        <fullName evidence="1">DUF1501 domain-containing protein</fullName>
    </submittedName>
</protein>
<dbReference type="EMBL" id="DSVQ01000012">
    <property type="protein sequence ID" value="HGT39425.1"/>
    <property type="molecule type" value="Genomic_DNA"/>
</dbReference>
<dbReference type="SUPFAM" id="SSF53649">
    <property type="entry name" value="Alkaline phosphatase-like"/>
    <property type="match status" value="1"/>
</dbReference>
<dbReference type="Gene3D" id="3.40.720.10">
    <property type="entry name" value="Alkaline Phosphatase, subunit A"/>
    <property type="match status" value="1"/>
</dbReference>
<comment type="caution">
    <text evidence="1">The sequence shown here is derived from an EMBL/GenBank/DDBJ whole genome shotgun (WGS) entry which is preliminary data.</text>
</comment>
<dbReference type="Pfam" id="PF07394">
    <property type="entry name" value="DUF1501"/>
    <property type="match status" value="1"/>
</dbReference>
<accession>A0A7C4QPY0</accession>
<proteinExistence type="predicted"/>
<dbReference type="PANTHER" id="PTHR43737:SF1">
    <property type="entry name" value="DUF1501 DOMAIN-CONTAINING PROTEIN"/>
    <property type="match status" value="1"/>
</dbReference>
<dbReference type="PANTHER" id="PTHR43737">
    <property type="entry name" value="BLL7424 PROTEIN"/>
    <property type="match status" value="1"/>
</dbReference>
<dbReference type="InterPro" id="IPR017850">
    <property type="entry name" value="Alkaline_phosphatase_core_sf"/>
</dbReference>
<evidence type="ECO:0000313" key="1">
    <source>
        <dbReference type="EMBL" id="HGT39425.1"/>
    </source>
</evidence>
<organism evidence="1">
    <name type="scientific">Schlesneria paludicola</name>
    <dbReference type="NCBI Taxonomy" id="360056"/>
    <lineage>
        <taxon>Bacteria</taxon>
        <taxon>Pseudomonadati</taxon>
        <taxon>Planctomycetota</taxon>
        <taxon>Planctomycetia</taxon>
        <taxon>Planctomycetales</taxon>
        <taxon>Planctomycetaceae</taxon>
        <taxon>Schlesneria</taxon>
    </lineage>
</organism>
<sequence length="466" mass="51496">MSRRDWLFRGGAGFGAVAWAALQADDCAAATRRTLELEQRQRPHTTGRAKSVIFLFMDGGPSHIDTFDPKPMVNEYAGKPLPPTIRRVITPMGVSENPLLACPRKWKQYGESGLPVSDWYPLVGAHADRLCVLRACVSDALNHVGGISQMNTGSILAGRPSLGAWVTYGLGSENRNLPGFVVLLDNDKEPPGGNRVWGTGFMPATYQGTKFQPTGAPILHLDNPPGVSDRRQQRKLEYIRELNRQHWELRQDDAELEARLKSYELAFRMQSHAPEAVDLSEETQETQALYGLDQKETRTFGRNCLLARRLVERGVRFVQLYSGSGSKWDAHSKIEANHSALCRETDKPIAGLLTDLHRRGLLDETLVVWGGEFGRTPMSEKGDGRDHNPYGFSMWLAGGGVKGGQVIGATDDFGMHAVSGRAHIHDIHATILAALGLDHVRVVYRHQGRPERPTVNEGSVIDQVFG</sequence>
<gene>
    <name evidence="1" type="ORF">ENS64_09225</name>
</gene>